<dbReference type="InterPro" id="IPR046349">
    <property type="entry name" value="C1-like_sf"/>
</dbReference>
<feature type="domain" description="Phorbol-ester/DAG-type" evidence="3">
    <location>
        <begin position="264"/>
        <end position="313"/>
    </location>
</feature>
<dbReference type="PROSITE" id="PS50081">
    <property type="entry name" value="ZF_DAG_PE_2"/>
    <property type="match status" value="1"/>
</dbReference>
<dbReference type="GO" id="GO:0051233">
    <property type="term" value="C:spindle midzone"/>
    <property type="evidence" value="ECO:0007669"/>
    <property type="project" value="TreeGrafter"/>
</dbReference>
<evidence type="ECO:0000313" key="6">
    <source>
        <dbReference type="Proteomes" id="UP000325440"/>
    </source>
</evidence>
<dbReference type="SUPFAM" id="SSF57889">
    <property type="entry name" value="Cysteine-rich domain"/>
    <property type="match status" value="1"/>
</dbReference>
<name>A0A5E4MQV3_9HEMI</name>
<dbReference type="SMART" id="SM00324">
    <property type="entry name" value="RhoGAP"/>
    <property type="match status" value="1"/>
</dbReference>
<keyword evidence="2" id="KW-0862">Zinc</keyword>
<dbReference type="PANTHER" id="PTHR46199">
    <property type="entry name" value="RAC GTPASE-ACTIVATING PROTEIN 1"/>
    <property type="match status" value="1"/>
</dbReference>
<dbReference type="GO" id="GO:0051256">
    <property type="term" value="P:mitotic spindle midzone assembly"/>
    <property type="evidence" value="ECO:0007669"/>
    <property type="project" value="TreeGrafter"/>
</dbReference>
<dbReference type="PROSITE" id="PS00479">
    <property type="entry name" value="ZF_DAG_PE_1"/>
    <property type="match status" value="1"/>
</dbReference>
<dbReference type="Pfam" id="PF00620">
    <property type="entry name" value="RhoGAP"/>
    <property type="match status" value="1"/>
</dbReference>
<dbReference type="GO" id="GO:0005096">
    <property type="term" value="F:GTPase activator activity"/>
    <property type="evidence" value="ECO:0007669"/>
    <property type="project" value="TreeGrafter"/>
</dbReference>
<dbReference type="PANTHER" id="PTHR46199:SF3">
    <property type="entry name" value="RAC GTPASE-ACTIVATING PROTEIN 1"/>
    <property type="match status" value="1"/>
</dbReference>
<protein>
    <submittedName>
        <fullName evidence="5">Rho GTPase-activating protein domain,Protein kinase C-like, phorbol ester/diacylglycerol-binding</fullName>
    </submittedName>
</protein>
<dbReference type="Gene3D" id="1.10.555.10">
    <property type="entry name" value="Rho GTPase activation protein"/>
    <property type="match status" value="1"/>
</dbReference>
<dbReference type="GO" id="GO:0097149">
    <property type="term" value="C:centralspindlin complex"/>
    <property type="evidence" value="ECO:0007669"/>
    <property type="project" value="TreeGrafter"/>
</dbReference>
<evidence type="ECO:0000256" key="1">
    <source>
        <dbReference type="ARBA" id="ARBA00022723"/>
    </source>
</evidence>
<dbReference type="SMART" id="SM00109">
    <property type="entry name" value="C1"/>
    <property type="match status" value="1"/>
</dbReference>
<dbReference type="GO" id="GO:0046872">
    <property type="term" value="F:metal ion binding"/>
    <property type="evidence" value="ECO:0007669"/>
    <property type="project" value="UniProtKB-KW"/>
</dbReference>
<dbReference type="GO" id="GO:0030496">
    <property type="term" value="C:midbody"/>
    <property type="evidence" value="ECO:0007669"/>
    <property type="project" value="TreeGrafter"/>
</dbReference>
<dbReference type="SUPFAM" id="SSF48350">
    <property type="entry name" value="GTPase activation domain, GAP"/>
    <property type="match status" value="1"/>
</dbReference>
<dbReference type="Pfam" id="PF00130">
    <property type="entry name" value="C1_1"/>
    <property type="match status" value="1"/>
</dbReference>
<dbReference type="InterPro" id="IPR000198">
    <property type="entry name" value="RhoGAP_dom"/>
</dbReference>
<keyword evidence="5" id="KW-0808">Transferase</keyword>
<evidence type="ECO:0000256" key="2">
    <source>
        <dbReference type="ARBA" id="ARBA00022833"/>
    </source>
</evidence>
<dbReference type="EMBL" id="CABPRJ010000954">
    <property type="protein sequence ID" value="VVC32237.1"/>
    <property type="molecule type" value="Genomic_DNA"/>
</dbReference>
<dbReference type="CDD" id="cd20821">
    <property type="entry name" value="C1_MgcRacGAP"/>
    <property type="match status" value="1"/>
</dbReference>
<dbReference type="AlphaFoldDB" id="A0A5E4MQV3"/>
<dbReference type="Proteomes" id="UP000325440">
    <property type="component" value="Unassembled WGS sequence"/>
</dbReference>
<keyword evidence="1" id="KW-0479">Metal-binding</keyword>
<dbReference type="InterPro" id="IPR002219">
    <property type="entry name" value="PKC_DAG/PE"/>
</dbReference>
<evidence type="ECO:0000259" key="4">
    <source>
        <dbReference type="PROSITE" id="PS50238"/>
    </source>
</evidence>
<dbReference type="GO" id="GO:0005634">
    <property type="term" value="C:nucleus"/>
    <property type="evidence" value="ECO:0007669"/>
    <property type="project" value="TreeGrafter"/>
</dbReference>
<accession>A0A5E4MQV3</accession>
<dbReference type="GO" id="GO:0000281">
    <property type="term" value="P:mitotic cytokinesis"/>
    <property type="evidence" value="ECO:0007669"/>
    <property type="project" value="TreeGrafter"/>
</dbReference>
<dbReference type="GO" id="GO:0016301">
    <property type="term" value="F:kinase activity"/>
    <property type="evidence" value="ECO:0007669"/>
    <property type="project" value="UniProtKB-KW"/>
</dbReference>
<keyword evidence="6" id="KW-1185">Reference proteome</keyword>
<dbReference type="PROSITE" id="PS50238">
    <property type="entry name" value="RHOGAP"/>
    <property type="match status" value="1"/>
</dbReference>
<evidence type="ECO:0000259" key="3">
    <source>
        <dbReference type="PROSITE" id="PS50081"/>
    </source>
</evidence>
<dbReference type="GO" id="GO:0007266">
    <property type="term" value="P:Rho protein signal transduction"/>
    <property type="evidence" value="ECO:0007669"/>
    <property type="project" value="TreeGrafter"/>
</dbReference>
<dbReference type="OrthoDB" id="2218807at2759"/>
<organism evidence="5 6">
    <name type="scientific">Cinara cedri</name>
    <dbReference type="NCBI Taxonomy" id="506608"/>
    <lineage>
        <taxon>Eukaryota</taxon>
        <taxon>Metazoa</taxon>
        <taxon>Ecdysozoa</taxon>
        <taxon>Arthropoda</taxon>
        <taxon>Hexapoda</taxon>
        <taxon>Insecta</taxon>
        <taxon>Pterygota</taxon>
        <taxon>Neoptera</taxon>
        <taxon>Paraneoptera</taxon>
        <taxon>Hemiptera</taxon>
        <taxon>Sternorrhyncha</taxon>
        <taxon>Aphidomorpha</taxon>
        <taxon>Aphidoidea</taxon>
        <taxon>Aphididae</taxon>
        <taxon>Lachninae</taxon>
        <taxon>Cinara</taxon>
    </lineage>
</organism>
<keyword evidence="5" id="KW-0418">Kinase</keyword>
<feature type="domain" description="Rho-GAP" evidence="4">
    <location>
        <begin position="313"/>
        <end position="494"/>
    </location>
</feature>
<evidence type="ECO:0000313" key="5">
    <source>
        <dbReference type="EMBL" id="VVC32237.1"/>
    </source>
</evidence>
<dbReference type="GO" id="GO:0032154">
    <property type="term" value="C:cleavage furrow"/>
    <property type="evidence" value="ECO:0007669"/>
    <property type="project" value="TreeGrafter"/>
</dbReference>
<sequence>MEEHCKSLALQYDLFINNTIKLLDTAIERDYIVKLKTIDELACKIHNGEDDKTTIKKTLEAVQDECTKLSFKIKTSARLLDEAQVEKENILVENKTLKSQLEQLYSLFKKPDTTETSQTCHSHCFEYAQPNEKKTLNNTDALLSDLSYSFSEDSSYCNLTKNSKPKYATVKKCSTNNVPTNIKSKSCEIKNVKGECGQIIATTTVTVDLDGINAKSIIKNQAVSTSSKPQSISSSSTDSLSSNELDKHIKHSNCNKLDKNIEKIHDFVQKIVVIPEICGQCHKKVKFNNYMVKCLDCKIVAHLECKDLLSDMCTLDPNIIFALNCGIPPLIVYCVNEIEKRGLDINDLYRASGSDEEVKKLINQFHKVVPKLSNVDIHVICDCLKNFIRMQLNLISQSDFSKLADALKKDNGSLSEGVIELPPINRKILAFLILHLQNVINSPQCCTDYNSLAIVFGPIIVDLSSPICINDLHIETEIIFKVLMELLKLPRSFWNNMLKIDTIASDELLHSTPSRKQYKKQPPALRFFSSGSKKRILDLPKKKELRKVEFEKKFEFSD</sequence>
<gene>
    <name evidence="5" type="ORF">CINCED_3A024710</name>
</gene>
<dbReference type="Gene3D" id="3.30.60.20">
    <property type="match status" value="1"/>
</dbReference>
<reference evidence="5 6" key="1">
    <citation type="submission" date="2019-08" db="EMBL/GenBank/DDBJ databases">
        <authorList>
            <person name="Alioto T."/>
            <person name="Alioto T."/>
            <person name="Gomez Garrido J."/>
        </authorList>
    </citation>
    <scope>NUCLEOTIDE SEQUENCE [LARGE SCALE GENOMIC DNA]</scope>
</reference>
<dbReference type="InterPro" id="IPR008936">
    <property type="entry name" value="Rho_GTPase_activation_prot"/>
</dbReference>
<proteinExistence type="predicted"/>